<dbReference type="PANTHER" id="PTHR37625">
    <property type="entry name" value="OUTER MEMBRANE LIPOPROTEIN-RELATED"/>
    <property type="match status" value="1"/>
</dbReference>
<reference evidence="2" key="2">
    <citation type="journal article" date="2020" name="Environ. Microbiol.">
        <title>The extreme plant-growth-promoting properties of Pantoea phytobeneficialis MSR2 revealed by functional and genomic analysis.</title>
        <authorList>
            <person name="Nascimento F.X."/>
            <person name="Hernandez A.G."/>
            <person name="Glick B.R."/>
            <person name="Rossi M.J."/>
        </authorList>
    </citation>
    <scope>NUCLEOTIDE SEQUENCE</scope>
    <source>
        <strain evidence="2">MSR2</strain>
    </source>
</reference>
<dbReference type="Pfam" id="PF12790">
    <property type="entry name" value="T6SS-SciN"/>
    <property type="match status" value="1"/>
</dbReference>
<reference evidence="3" key="1">
    <citation type="submission" date="2017-11" db="EMBL/GenBank/DDBJ databases">
        <title>Genome sequence of Pantoea sp. MSR2.</title>
        <authorList>
            <person name="Nascimento F.X."/>
        </authorList>
    </citation>
    <scope>NUCLEOTIDE SEQUENCE [LARGE SCALE GENOMIC DNA]</scope>
    <source>
        <strain evidence="3">MSR2</strain>
    </source>
</reference>
<evidence type="ECO:0000313" key="4">
    <source>
        <dbReference type="Proteomes" id="UP001171299"/>
    </source>
</evidence>
<dbReference type="Gene3D" id="2.60.40.4150">
    <property type="entry name" value="Type VI secretion system, lipoprotein SciN"/>
    <property type="match status" value="1"/>
</dbReference>
<evidence type="ECO:0000313" key="2">
    <source>
        <dbReference type="EMBL" id="QGR08127.1"/>
    </source>
</evidence>
<evidence type="ECO:0000313" key="3">
    <source>
        <dbReference type="Proteomes" id="UP000424872"/>
    </source>
</evidence>
<keyword evidence="4" id="KW-1185">Reference proteome</keyword>
<dbReference type="EMBL" id="JAUOOM010000048">
    <property type="protein sequence ID" value="MDO6410082.1"/>
    <property type="molecule type" value="Genomic_DNA"/>
</dbReference>
<dbReference type="EMBL" id="CP024636">
    <property type="protein sequence ID" value="QGR08127.1"/>
    <property type="molecule type" value="Genomic_DNA"/>
</dbReference>
<evidence type="ECO:0000313" key="1">
    <source>
        <dbReference type="EMBL" id="MDO6410082.1"/>
    </source>
</evidence>
<proteinExistence type="predicted"/>
<dbReference type="AlphaFoldDB" id="A0AAP9KQT0"/>
<dbReference type="PANTHER" id="PTHR37625:SF4">
    <property type="entry name" value="OUTER MEMBRANE LIPOPROTEIN"/>
    <property type="match status" value="1"/>
</dbReference>
<gene>
    <name evidence="1" type="primary">tssJ</name>
    <name evidence="2" type="ORF">CTZ24_17530</name>
    <name evidence="1" type="ORF">Q3404_26280</name>
</gene>
<keyword evidence="2" id="KW-0449">Lipoprotein</keyword>
<accession>A0AAP9KQT0</accession>
<reference evidence="1" key="3">
    <citation type="submission" date="2023-07" db="EMBL/GenBank/DDBJ databases">
        <title>The extreme plant-growth-promoting properties of Pantoea phytobeneficialis PF55 revealed by functional and genomic analysis.</title>
        <authorList>
            <person name="Nascimento F.X."/>
            <person name="Marcio R.J."/>
        </authorList>
    </citation>
    <scope>NUCLEOTIDE SEQUENCE</scope>
    <source>
        <strain evidence="1">PF55</strain>
    </source>
</reference>
<name>A0AAP9KQT0_9GAMM</name>
<dbReference type="Proteomes" id="UP000424872">
    <property type="component" value="Chromosome"/>
</dbReference>
<protein>
    <submittedName>
        <fullName evidence="2">Type VI secretion system lipoprotein TssJ</fullName>
    </submittedName>
</protein>
<sequence length="178" mass="20149">MSSTILRNLVLCTAALNLTACGLQQNIVDSTASTFNAMFYKQIKILHLDFSARESLNSDIREHHPLSEPVMVRVYQLKARKTFDSTVYQQLIHEAAEVLHPDLLAERDVIVTPGGDVALNMPMESETRFVAIVGLFQHPDMARNSWRLVLERNDLDPDTPRVIELDSRHLLLRAEAKS</sequence>
<dbReference type="KEGG" id="ppho:CTZ24_17530"/>
<dbReference type="RefSeq" id="WP_208724214.1">
    <property type="nucleotide sequence ID" value="NZ_CP024636.1"/>
</dbReference>
<dbReference type="InterPro" id="IPR038706">
    <property type="entry name" value="Type_VI_SciN-like_sf"/>
</dbReference>
<organism evidence="2 3">
    <name type="scientific">Pantoea phytobeneficialis</name>
    <dbReference type="NCBI Taxonomy" id="2052056"/>
    <lineage>
        <taxon>Bacteria</taxon>
        <taxon>Pseudomonadati</taxon>
        <taxon>Pseudomonadota</taxon>
        <taxon>Gammaproteobacteria</taxon>
        <taxon>Enterobacterales</taxon>
        <taxon>Erwiniaceae</taxon>
        <taxon>Pantoea</taxon>
    </lineage>
</organism>
<dbReference type="NCBIfam" id="TIGR03352">
    <property type="entry name" value="VI_chp_3"/>
    <property type="match status" value="1"/>
</dbReference>
<dbReference type="Proteomes" id="UP001171299">
    <property type="component" value="Unassembled WGS sequence"/>
</dbReference>
<dbReference type="InterPro" id="IPR017734">
    <property type="entry name" value="T6SS_SciN"/>
</dbReference>